<evidence type="ECO:0000256" key="1">
    <source>
        <dbReference type="SAM" id="MobiDB-lite"/>
    </source>
</evidence>
<sequence>MVVRTSSPGTAASVSNDDDDDSATNVDLKEDGEERRAHIKKICAEAAMLLKKNATS</sequence>
<evidence type="ECO:0000313" key="3">
    <source>
        <dbReference type="Proteomes" id="UP001180020"/>
    </source>
</evidence>
<proteinExistence type="predicted"/>
<evidence type="ECO:0000313" key="2">
    <source>
        <dbReference type="EMBL" id="KAK1315037.1"/>
    </source>
</evidence>
<gene>
    <name evidence="2" type="ORF">QJS10_CPA06g00235</name>
</gene>
<name>A0AAV9ESB1_ACOCL</name>
<reference evidence="2" key="2">
    <citation type="submission" date="2023-06" db="EMBL/GenBank/DDBJ databases">
        <authorList>
            <person name="Ma L."/>
            <person name="Liu K.-W."/>
            <person name="Li Z."/>
            <person name="Hsiao Y.-Y."/>
            <person name="Qi Y."/>
            <person name="Fu T."/>
            <person name="Tang G."/>
            <person name="Zhang D."/>
            <person name="Sun W.-H."/>
            <person name="Liu D.-K."/>
            <person name="Li Y."/>
            <person name="Chen G.-Z."/>
            <person name="Liu X.-D."/>
            <person name="Liao X.-Y."/>
            <person name="Jiang Y.-T."/>
            <person name="Yu X."/>
            <person name="Hao Y."/>
            <person name="Huang J."/>
            <person name="Zhao X.-W."/>
            <person name="Ke S."/>
            <person name="Chen Y.-Y."/>
            <person name="Wu W.-L."/>
            <person name="Hsu J.-L."/>
            <person name="Lin Y.-F."/>
            <person name="Huang M.-D."/>
            <person name="Li C.-Y."/>
            <person name="Huang L."/>
            <person name="Wang Z.-W."/>
            <person name="Zhao X."/>
            <person name="Zhong W.-Y."/>
            <person name="Peng D.-H."/>
            <person name="Ahmad S."/>
            <person name="Lan S."/>
            <person name="Zhang J.-S."/>
            <person name="Tsai W.-C."/>
            <person name="Van De Peer Y."/>
            <person name="Liu Z.-J."/>
        </authorList>
    </citation>
    <scope>NUCLEOTIDE SEQUENCE</scope>
    <source>
        <strain evidence="2">CP</strain>
        <tissue evidence="2">Leaves</tissue>
    </source>
</reference>
<accession>A0AAV9ESB1</accession>
<dbReference type="Proteomes" id="UP001180020">
    <property type="component" value="Unassembled WGS sequence"/>
</dbReference>
<comment type="caution">
    <text evidence="2">The sequence shown here is derived from an EMBL/GenBank/DDBJ whole genome shotgun (WGS) entry which is preliminary data.</text>
</comment>
<keyword evidence="3" id="KW-1185">Reference proteome</keyword>
<feature type="region of interest" description="Disordered" evidence="1">
    <location>
        <begin position="1"/>
        <end position="34"/>
    </location>
</feature>
<dbReference type="EMBL" id="JAUJYO010000006">
    <property type="protein sequence ID" value="KAK1315037.1"/>
    <property type="molecule type" value="Genomic_DNA"/>
</dbReference>
<reference evidence="2" key="1">
    <citation type="journal article" date="2023" name="Nat. Commun.">
        <title>Diploid and tetraploid genomes of Acorus and the evolution of monocots.</title>
        <authorList>
            <person name="Ma L."/>
            <person name="Liu K.W."/>
            <person name="Li Z."/>
            <person name="Hsiao Y.Y."/>
            <person name="Qi Y."/>
            <person name="Fu T."/>
            <person name="Tang G.D."/>
            <person name="Zhang D."/>
            <person name="Sun W.H."/>
            <person name="Liu D.K."/>
            <person name="Li Y."/>
            <person name="Chen G.Z."/>
            <person name="Liu X.D."/>
            <person name="Liao X.Y."/>
            <person name="Jiang Y.T."/>
            <person name="Yu X."/>
            <person name="Hao Y."/>
            <person name="Huang J."/>
            <person name="Zhao X.W."/>
            <person name="Ke S."/>
            <person name="Chen Y.Y."/>
            <person name="Wu W.L."/>
            <person name="Hsu J.L."/>
            <person name="Lin Y.F."/>
            <person name="Huang M.D."/>
            <person name="Li C.Y."/>
            <person name="Huang L."/>
            <person name="Wang Z.W."/>
            <person name="Zhao X."/>
            <person name="Zhong W.Y."/>
            <person name="Peng D.H."/>
            <person name="Ahmad S."/>
            <person name="Lan S."/>
            <person name="Zhang J.S."/>
            <person name="Tsai W.C."/>
            <person name="Van de Peer Y."/>
            <person name="Liu Z.J."/>
        </authorList>
    </citation>
    <scope>NUCLEOTIDE SEQUENCE</scope>
    <source>
        <strain evidence="2">CP</strain>
    </source>
</reference>
<protein>
    <submittedName>
        <fullName evidence="2">Uncharacterized protein</fullName>
    </submittedName>
</protein>
<organism evidence="2 3">
    <name type="scientific">Acorus calamus</name>
    <name type="common">Sweet flag</name>
    <dbReference type="NCBI Taxonomy" id="4465"/>
    <lineage>
        <taxon>Eukaryota</taxon>
        <taxon>Viridiplantae</taxon>
        <taxon>Streptophyta</taxon>
        <taxon>Embryophyta</taxon>
        <taxon>Tracheophyta</taxon>
        <taxon>Spermatophyta</taxon>
        <taxon>Magnoliopsida</taxon>
        <taxon>Liliopsida</taxon>
        <taxon>Acoraceae</taxon>
        <taxon>Acorus</taxon>
    </lineage>
</organism>
<dbReference type="AlphaFoldDB" id="A0AAV9ESB1"/>